<dbReference type="RefSeq" id="WP_099348479.1">
    <property type="nucleotide sequence ID" value="NZ_AP023326.1"/>
</dbReference>
<accession>A0A6S6PF27</accession>
<dbReference type="Proteomes" id="UP000515220">
    <property type="component" value="Chromosome"/>
</dbReference>
<sequence>MSELPEGIRPAVLTYPQASEYLGISTGRLRNLKWLGLAPRSVTYGKRDVRFRIADLDEWLAMKAGVMPAPEPARKRPKRPRQTANCSNHDFGGRIGDRSTRLSTANDSLGTMPQPWKAIILAFLGRHASWLVGPKQLTGQLYSRIDESLPQ</sequence>
<evidence type="ECO:0000256" key="1">
    <source>
        <dbReference type="SAM" id="MobiDB-lite"/>
    </source>
</evidence>
<organism evidence="2 3">
    <name type="scientific">Acetobacter aceti</name>
    <dbReference type="NCBI Taxonomy" id="435"/>
    <lineage>
        <taxon>Bacteria</taxon>
        <taxon>Pseudomonadati</taxon>
        <taxon>Pseudomonadota</taxon>
        <taxon>Alphaproteobacteria</taxon>
        <taxon>Acetobacterales</taxon>
        <taxon>Acetobacteraceae</taxon>
        <taxon>Acetobacter</taxon>
        <taxon>Acetobacter subgen. Acetobacter</taxon>
    </lineage>
</organism>
<dbReference type="EMBL" id="AP023326">
    <property type="protein sequence ID" value="BCI65863.1"/>
    <property type="molecule type" value="Genomic_DNA"/>
</dbReference>
<evidence type="ECO:0000313" key="3">
    <source>
        <dbReference type="Proteomes" id="UP000515220"/>
    </source>
</evidence>
<feature type="compositionally biased region" description="Basic and acidic residues" evidence="1">
    <location>
        <begin position="91"/>
        <end position="100"/>
    </location>
</feature>
<name>A0A6S6PF27_ACEAC</name>
<evidence type="ECO:0008006" key="4">
    <source>
        <dbReference type="Google" id="ProtNLM"/>
    </source>
</evidence>
<gene>
    <name evidence="2" type="ORF">AAJCM20276_04870</name>
</gene>
<reference evidence="2 3" key="1">
    <citation type="submission" date="2020-07" db="EMBL/GenBank/DDBJ databases">
        <title>Complete Genome Sequence of an acetic acid bacterium, Acetobacter aceti JCM20276.</title>
        <authorList>
            <person name="Hirose Y."/>
            <person name="Mihara H."/>
        </authorList>
    </citation>
    <scope>NUCLEOTIDE SEQUENCE [LARGE SCALE GENOMIC DNA]</scope>
    <source>
        <strain evidence="2 3">JCM20276</strain>
    </source>
</reference>
<evidence type="ECO:0000313" key="2">
    <source>
        <dbReference type="EMBL" id="BCI65863.1"/>
    </source>
</evidence>
<dbReference type="AlphaFoldDB" id="A0A6S6PF27"/>
<proteinExistence type="predicted"/>
<feature type="region of interest" description="Disordered" evidence="1">
    <location>
        <begin position="69"/>
        <end position="108"/>
    </location>
</feature>
<protein>
    <recommendedName>
        <fullName evidence="4">Helix-turn-helix domain-containing protein</fullName>
    </recommendedName>
</protein>